<proteinExistence type="predicted"/>
<name>A0A939PHV8_9ACTN</name>
<dbReference type="Pfam" id="PF13577">
    <property type="entry name" value="SnoaL_4"/>
    <property type="match status" value="1"/>
</dbReference>
<accession>A0A939PHV8</accession>
<protein>
    <submittedName>
        <fullName evidence="2">Nuclear transport factor 2 family protein</fullName>
    </submittedName>
</protein>
<dbReference type="Gene3D" id="3.10.450.50">
    <property type="match status" value="1"/>
</dbReference>
<evidence type="ECO:0000313" key="3">
    <source>
        <dbReference type="Proteomes" id="UP000669179"/>
    </source>
</evidence>
<organism evidence="2 3">
    <name type="scientific">Actinomadura barringtoniae</name>
    <dbReference type="NCBI Taxonomy" id="1427535"/>
    <lineage>
        <taxon>Bacteria</taxon>
        <taxon>Bacillati</taxon>
        <taxon>Actinomycetota</taxon>
        <taxon>Actinomycetes</taxon>
        <taxon>Streptosporangiales</taxon>
        <taxon>Thermomonosporaceae</taxon>
        <taxon>Actinomadura</taxon>
    </lineage>
</organism>
<dbReference type="RefSeq" id="WP_208261013.1">
    <property type="nucleotide sequence ID" value="NZ_JAGEOJ010000018.1"/>
</dbReference>
<comment type="caution">
    <text evidence="2">The sequence shown here is derived from an EMBL/GenBank/DDBJ whole genome shotgun (WGS) entry which is preliminary data.</text>
</comment>
<evidence type="ECO:0000259" key="1">
    <source>
        <dbReference type="Pfam" id="PF13577"/>
    </source>
</evidence>
<dbReference type="InterPro" id="IPR032710">
    <property type="entry name" value="NTF2-like_dom_sf"/>
</dbReference>
<feature type="domain" description="SnoaL-like" evidence="1">
    <location>
        <begin position="7"/>
        <end position="138"/>
    </location>
</feature>
<evidence type="ECO:0000313" key="2">
    <source>
        <dbReference type="EMBL" id="MBO2452996.1"/>
    </source>
</evidence>
<dbReference type="AlphaFoldDB" id="A0A939PHV8"/>
<dbReference type="SUPFAM" id="SSF54427">
    <property type="entry name" value="NTF2-like"/>
    <property type="match status" value="1"/>
</dbReference>
<dbReference type="CDD" id="cd00531">
    <property type="entry name" value="NTF2_like"/>
    <property type="match status" value="1"/>
</dbReference>
<dbReference type="EMBL" id="JAGEOJ010000018">
    <property type="protein sequence ID" value="MBO2452996.1"/>
    <property type="molecule type" value="Genomic_DNA"/>
</dbReference>
<gene>
    <name evidence="2" type="ORF">J4573_38300</name>
</gene>
<dbReference type="Proteomes" id="UP000669179">
    <property type="component" value="Unassembled WGS sequence"/>
</dbReference>
<dbReference type="InterPro" id="IPR037401">
    <property type="entry name" value="SnoaL-like"/>
</dbReference>
<reference evidence="2" key="1">
    <citation type="submission" date="2021-03" db="EMBL/GenBank/DDBJ databases">
        <authorList>
            <person name="Kanchanasin P."/>
            <person name="Saeng-In P."/>
            <person name="Phongsopitanun W."/>
            <person name="Yuki M."/>
            <person name="Kudo T."/>
            <person name="Ohkuma M."/>
            <person name="Tanasupawat S."/>
        </authorList>
    </citation>
    <scope>NUCLEOTIDE SEQUENCE</scope>
    <source>
        <strain evidence="2">GKU 128</strain>
    </source>
</reference>
<sequence>MENAVDAVLDRLAIIEMVDRYMLSLDEGELDEEWAEAFHTDDVTSSTPLGDGAGLVGLAEATRVALGRYQRTQHLASGHIVDVGGDVAKVRWNALMVHVHLDSTQAARGEEPGGHFDVGGIFEGEVVRGAGGWRFRKLDVRPVWFSGQPPILEEAAS</sequence>
<keyword evidence="3" id="KW-1185">Reference proteome</keyword>